<evidence type="ECO:0000313" key="1">
    <source>
        <dbReference type="EMBL" id="GHC11930.1"/>
    </source>
</evidence>
<name>A0A8J3GG89_9BACT</name>
<proteinExistence type="predicted"/>
<protein>
    <submittedName>
        <fullName evidence="1">Uncharacterized protein</fullName>
    </submittedName>
</protein>
<dbReference type="Proteomes" id="UP000642829">
    <property type="component" value="Unassembled WGS sequence"/>
</dbReference>
<gene>
    <name evidence="1" type="ORF">GCM10007047_31610</name>
</gene>
<organism evidence="1 2">
    <name type="scientific">Cerasicoccus arenae</name>
    <dbReference type="NCBI Taxonomy" id="424488"/>
    <lineage>
        <taxon>Bacteria</taxon>
        <taxon>Pseudomonadati</taxon>
        <taxon>Verrucomicrobiota</taxon>
        <taxon>Opitutia</taxon>
        <taxon>Puniceicoccales</taxon>
        <taxon>Cerasicoccaceae</taxon>
        <taxon>Cerasicoccus</taxon>
    </lineage>
</organism>
<dbReference type="AlphaFoldDB" id="A0A8J3GG89"/>
<keyword evidence="2" id="KW-1185">Reference proteome</keyword>
<accession>A0A8J3GG89</accession>
<comment type="caution">
    <text evidence="1">The sequence shown here is derived from an EMBL/GenBank/DDBJ whole genome shotgun (WGS) entry which is preliminary data.</text>
</comment>
<dbReference type="EMBL" id="BMXG01000027">
    <property type="protein sequence ID" value="GHC11930.1"/>
    <property type="molecule type" value="Genomic_DNA"/>
</dbReference>
<dbReference type="RefSeq" id="WP_189517044.1">
    <property type="nucleotide sequence ID" value="NZ_BMXG01000027.1"/>
</dbReference>
<evidence type="ECO:0000313" key="2">
    <source>
        <dbReference type="Proteomes" id="UP000642829"/>
    </source>
</evidence>
<reference evidence="1" key="2">
    <citation type="submission" date="2020-09" db="EMBL/GenBank/DDBJ databases">
        <authorList>
            <person name="Sun Q."/>
            <person name="Kim S."/>
        </authorList>
    </citation>
    <scope>NUCLEOTIDE SEQUENCE</scope>
    <source>
        <strain evidence="1">KCTC 12870</strain>
    </source>
</reference>
<sequence>MTNQTENKSNQPDRILYFYEDQGKGKSRRIAIGALWNHREGEGANIVLDSLPIRGFDGRLVAFPPRDPDQNVTA</sequence>
<reference evidence="1" key="1">
    <citation type="journal article" date="2014" name="Int. J. Syst. Evol. Microbiol.">
        <title>Complete genome sequence of Corynebacterium casei LMG S-19264T (=DSM 44701T), isolated from a smear-ripened cheese.</title>
        <authorList>
            <consortium name="US DOE Joint Genome Institute (JGI-PGF)"/>
            <person name="Walter F."/>
            <person name="Albersmeier A."/>
            <person name="Kalinowski J."/>
            <person name="Ruckert C."/>
        </authorList>
    </citation>
    <scope>NUCLEOTIDE SEQUENCE</scope>
    <source>
        <strain evidence="1">KCTC 12870</strain>
    </source>
</reference>